<evidence type="ECO:0000256" key="6">
    <source>
        <dbReference type="HAMAP-Rule" id="MF_00074"/>
    </source>
</evidence>
<dbReference type="PANTHER" id="PTHR31760">
    <property type="entry name" value="S-ADENOSYL-L-METHIONINE-DEPENDENT METHYLTRANSFERASES SUPERFAMILY PROTEIN"/>
    <property type="match status" value="1"/>
</dbReference>
<feature type="binding site" evidence="6">
    <location>
        <begin position="144"/>
        <end position="145"/>
    </location>
    <ligand>
        <name>S-adenosyl-L-methionine</name>
        <dbReference type="ChEBI" id="CHEBI:59789"/>
    </ligand>
</feature>
<dbReference type="RefSeq" id="WP_103680301.1">
    <property type="nucleotide sequence ID" value="NZ_LPWH01000067.1"/>
</dbReference>
<feature type="binding site" evidence="6">
    <location>
        <position position="166"/>
    </location>
    <ligand>
        <name>S-adenosyl-L-methionine</name>
        <dbReference type="ChEBI" id="CHEBI:59789"/>
    </ligand>
</feature>
<dbReference type="GO" id="GO:0005829">
    <property type="term" value="C:cytosol"/>
    <property type="evidence" value="ECO:0007669"/>
    <property type="project" value="TreeGrafter"/>
</dbReference>
<proteinExistence type="inferred from homology"/>
<keyword evidence="5 6" id="KW-0949">S-adenosyl-L-methionine</keyword>
<reference evidence="8" key="1">
    <citation type="submission" date="2015-12" db="EMBL/GenBank/DDBJ databases">
        <authorList>
            <person name="Lodha T.D."/>
            <person name="Chintalapati S."/>
            <person name="Chintalapati V.R."/>
            <person name="Sravanthi T."/>
        </authorList>
    </citation>
    <scope>NUCLEOTIDE SEQUENCE [LARGE SCALE GENOMIC DNA]</scope>
    <source>
        <strain evidence="8">JC133</strain>
    </source>
</reference>
<dbReference type="GO" id="GO:0070043">
    <property type="term" value="F:rRNA (guanine-N7-)-methyltransferase activity"/>
    <property type="evidence" value="ECO:0007669"/>
    <property type="project" value="UniProtKB-UniRule"/>
</dbReference>
<keyword evidence="2 6" id="KW-0698">rRNA processing</keyword>
<comment type="caution">
    <text evidence="7">The sequence shown here is derived from an EMBL/GenBank/DDBJ whole genome shotgun (WGS) entry which is preliminary data.</text>
</comment>
<comment type="subcellular location">
    <subcellularLocation>
        <location evidence="6">Cytoplasm</location>
    </subcellularLocation>
</comment>
<evidence type="ECO:0000313" key="7">
    <source>
        <dbReference type="EMBL" id="POR01300.1"/>
    </source>
</evidence>
<protein>
    <recommendedName>
        <fullName evidence="6">Ribosomal RNA small subunit methyltransferase G</fullName>
        <ecNumber evidence="6">2.1.1.-</ecNumber>
    </recommendedName>
    <alternativeName>
        <fullName evidence="6">16S rRNA 7-methylguanosine methyltransferase</fullName>
        <shortName evidence="6">16S rRNA m7G methyltransferase</shortName>
    </alternativeName>
</protein>
<sequence length="240" mass="26061">MTESVEDLLARGLAAIPGLPEQGDSRRTLEQLSWYLQELYRLNPLFGLISREDAADPEMLAIRHVLDSAAGVPRVRDALDQGGSRVVCDLGSGAGLPGIPLAVLLEGLLDRCCLVERRERRVRFLRGVIAPLGVPALEVLQADAERPGPALEALLGEGPPPVVVFRAYQQTTPETLKGLVRVFPAGTTVVAWKGRLETAREDARVIQAFPGTVLEEVQGVSVPFLERERSLLVFRIESSG</sequence>
<evidence type="ECO:0000256" key="2">
    <source>
        <dbReference type="ARBA" id="ARBA00022552"/>
    </source>
</evidence>
<dbReference type="EC" id="2.1.1.-" evidence="6"/>
<comment type="caution">
    <text evidence="6">Lacks conserved residue(s) required for the propagation of feature annotation.</text>
</comment>
<gene>
    <name evidence="6" type="primary">rsmG</name>
    <name evidence="7" type="ORF">AU468_08250</name>
</gene>
<keyword evidence="8" id="KW-1185">Reference proteome</keyword>
<keyword evidence="1 6" id="KW-0963">Cytoplasm</keyword>
<dbReference type="HAMAP" id="MF_00074">
    <property type="entry name" value="16SrRNA_methyltr_G"/>
    <property type="match status" value="1"/>
</dbReference>
<feature type="binding site" evidence="6">
    <location>
        <position position="96"/>
    </location>
    <ligand>
        <name>S-adenosyl-L-methionine</name>
        <dbReference type="ChEBI" id="CHEBI:59789"/>
    </ligand>
</feature>
<dbReference type="SUPFAM" id="SSF53335">
    <property type="entry name" value="S-adenosyl-L-methionine-dependent methyltransferases"/>
    <property type="match status" value="1"/>
</dbReference>
<dbReference type="EMBL" id="LPWH01000067">
    <property type="protein sequence ID" value="POR01300.1"/>
    <property type="molecule type" value="Genomic_DNA"/>
</dbReference>
<comment type="function">
    <text evidence="6">Specifically methylates the N7 position of a guanine in 16S rRNA.</text>
</comment>
<dbReference type="InterPro" id="IPR003682">
    <property type="entry name" value="rRNA_ssu_MeTfrase_G"/>
</dbReference>
<keyword evidence="3 6" id="KW-0489">Methyltransferase</keyword>
<organism evidence="7 8">
    <name type="scientific">Alkalispirochaeta sphaeroplastigenens</name>
    <dbReference type="NCBI Taxonomy" id="1187066"/>
    <lineage>
        <taxon>Bacteria</taxon>
        <taxon>Pseudomonadati</taxon>
        <taxon>Spirochaetota</taxon>
        <taxon>Spirochaetia</taxon>
        <taxon>Spirochaetales</taxon>
        <taxon>Spirochaetaceae</taxon>
        <taxon>Alkalispirochaeta</taxon>
    </lineage>
</organism>
<feature type="binding site" evidence="6">
    <location>
        <position position="91"/>
    </location>
    <ligand>
        <name>S-adenosyl-L-methionine</name>
        <dbReference type="ChEBI" id="CHEBI:59789"/>
    </ligand>
</feature>
<dbReference type="AlphaFoldDB" id="A0A2S4JPA0"/>
<accession>A0A2S4JPA0</accession>
<dbReference type="Proteomes" id="UP000237350">
    <property type="component" value="Unassembled WGS sequence"/>
</dbReference>
<dbReference type="Gene3D" id="3.40.50.150">
    <property type="entry name" value="Vaccinia Virus protein VP39"/>
    <property type="match status" value="1"/>
</dbReference>
<evidence type="ECO:0000256" key="1">
    <source>
        <dbReference type="ARBA" id="ARBA00022490"/>
    </source>
</evidence>
<evidence type="ECO:0000256" key="4">
    <source>
        <dbReference type="ARBA" id="ARBA00022679"/>
    </source>
</evidence>
<evidence type="ECO:0000256" key="3">
    <source>
        <dbReference type="ARBA" id="ARBA00022603"/>
    </source>
</evidence>
<dbReference type="Pfam" id="PF02527">
    <property type="entry name" value="GidB"/>
    <property type="match status" value="1"/>
</dbReference>
<keyword evidence="4 6" id="KW-0808">Transferase</keyword>
<evidence type="ECO:0000256" key="5">
    <source>
        <dbReference type="ARBA" id="ARBA00022691"/>
    </source>
</evidence>
<comment type="similarity">
    <text evidence="6">Belongs to the methyltransferase superfamily. RNA methyltransferase RsmG family.</text>
</comment>
<name>A0A2S4JPA0_9SPIO</name>
<dbReference type="InterPro" id="IPR029063">
    <property type="entry name" value="SAM-dependent_MTases_sf"/>
</dbReference>
<evidence type="ECO:0000313" key="8">
    <source>
        <dbReference type="Proteomes" id="UP000237350"/>
    </source>
</evidence>
<dbReference type="OrthoDB" id="9808773at2"/>
<dbReference type="PANTHER" id="PTHR31760:SF0">
    <property type="entry name" value="S-ADENOSYL-L-METHIONINE-DEPENDENT METHYLTRANSFERASES SUPERFAMILY PROTEIN"/>
    <property type="match status" value="1"/>
</dbReference>